<name>A0A4R5TX85_9MICC</name>
<dbReference type="Proteomes" id="UP000295411">
    <property type="component" value="Unassembled WGS sequence"/>
</dbReference>
<gene>
    <name evidence="2" type="ORF">E2F48_10795</name>
</gene>
<feature type="domain" description="Flp pilus assembly protein RcpC/CpaB" evidence="1">
    <location>
        <begin position="116"/>
        <end position="232"/>
    </location>
</feature>
<sequence length="254" mass="26638">MKSRLIGGVAALLLAVVGTALLVIYVKGADTRALQGVEPTEVLVVQEQVPAGTPVSELSAFLQAEALPQSAVPKDSLNTLEGQDGKITAADLMPGEQLLAARLVAPEQFSPGTVPVPQGLEEVTILLAPERMLAGRLKAGDSVGLYVSGELKEEAPVFDRLPAEMTGFKQHTNLSLQNVLVTAVQQAAPETEGSQNGEGVAMPNGSAFVTFALNDMNAGRVIFGAEFGTIWLTKETDTSEEADPPIITIPEVLK</sequence>
<protein>
    <submittedName>
        <fullName evidence="2">Pilus assembly protein CpaB</fullName>
    </submittedName>
</protein>
<accession>A0A4R5TX85</accession>
<evidence type="ECO:0000313" key="2">
    <source>
        <dbReference type="EMBL" id="TDK25718.1"/>
    </source>
</evidence>
<evidence type="ECO:0000259" key="1">
    <source>
        <dbReference type="Pfam" id="PF16976"/>
    </source>
</evidence>
<dbReference type="Pfam" id="PF16976">
    <property type="entry name" value="RcpC"/>
    <property type="match status" value="1"/>
</dbReference>
<reference evidence="2 3" key="1">
    <citation type="submission" date="2019-03" db="EMBL/GenBank/DDBJ databases">
        <title>Arthrobacter sp. nov., an bacterium isolated from biocrust in Mu Us Desert.</title>
        <authorList>
            <person name="Lixiong L."/>
        </authorList>
    </citation>
    <scope>NUCLEOTIDE SEQUENCE [LARGE SCALE GENOMIC DNA]</scope>
    <source>
        <strain evidence="2 3">SLN-3</strain>
    </source>
</reference>
<dbReference type="OrthoDB" id="5182178at2"/>
<evidence type="ECO:0000313" key="3">
    <source>
        <dbReference type="Proteomes" id="UP000295411"/>
    </source>
</evidence>
<organism evidence="2 3">
    <name type="scientific">Arthrobacter crusticola</name>
    <dbReference type="NCBI Taxonomy" id="2547960"/>
    <lineage>
        <taxon>Bacteria</taxon>
        <taxon>Bacillati</taxon>
        <taxon>Actinomycetota</taxon>
        <taxon>Actinomycetes</taxon>
        <taxon>Micrococcales</taxon>
        <taxon>Micrococcaceae</taxon>
        <taxon>Arthrobacter</taxon>
    </lineage>
</organism>
<dbReference type="CDD" id="cd11614">
    <property type="entry name" value="SAF_CpaB_FlgA_like"/>
    <property type="match status" value="1"/>
</dbReference>
<proteinExistence type="predicted"/>
<dbReference type="EMBL" id="SMTK01000003">
    <property type="protein sequence ID" value="TDK25718.1"/>
    <property type="molecule type" value="Genomic_DNA"/>
</dbReference>
<dbReference type="AlphaFoldDB" id="A0A4R5TX85"/>
<dbReference type="InterPro" id="IPR031571">
    <property type="entry name" value="RcpC_dom"/>
</dbReference>
<keyword evidence="3" id="KW-1185">Reference proteome</keyword>
<comment type="caution">
    <text evidence="2">The sequence shown here is derived from an EMBL/GenBank/DDBJ whole genome shotgun (WGS) entry which is preliminary data.</text>
</comment>